<name>A0A5C0UGH1_9PROT</name>
<dbReference type="InterPro" id="IPR036049">
    <property type="entry name" value="Ribosomal_uL29_sf"/>
</dbReference>
<dbReference type="NCBIfam" id="TIGR00012">
    <property type="entry name" value="L29"/>
    <property type="match status" value="1"/>
</dbReference>
<reference evidence="6 7" key="1">
    <citation type="submission" date="2019-08" db="EMBL/GenBank/DDBJ databases">
        <title>Highly reduced genomes of protist endosymbionts show evolutionary convergence.</title>
        <authorList>
            <person name="George E."/>
            <person name="Husnik F."/>
            <person name="Tashyreva D."/>
            <person name="Prokopchuk G."/>
            <person name="Horak A."/>
            <person name="Kwong W.K."/>
            <person name="Lukes J."/>
            <person name="Keeling P.J."/>
        </authorList>
    </citation>
    <scope>NUCLEOTIDE SEQUENCE [LARGE SCALE GENOMIC DNA]</scope>
    <source>
        <strain evidence="6">1604HC</strain>
    </source>
</reference>
<dbReference type="Gene3D" id="1.10.287.310">
    <property type="match status" value="1"/>
</dbReference>
<evidence type="ECO:0000256" key="5">
    <source>
        <dbReference type="ARBA" id="ARBA00035476"/>
    </source>
</evidence>
<dbReference type="KEGG" id="nabu:FZC36_00450"/>
<evidence type="ECO:0000256" key="2">
    <source>
        <dbReference type="ARBA" id="ARBA00022980"/>
    </source>
</evidence>
<accession>A0A5C0UGH1</accession>
<organism evidence="6 7">
    <name type="scientific">Candidatus Nesciobacter abundans</name>
    <dbReference type="NCBI Taxonomy" id="2601668"/>
    <lineage>
        <taxon>Bacteria</taxon>
        <taxon>Pseudomonadati</taxon>
        <taxon>Pseudomonadota</taxon>
        <taxon>Alphaproteobacteria</taxon>
        <taxon>Holosporales</taxon>
        <taxon>Holosporaceae</taxon>
        <taxon>Candidatus Nesciobacter</taxon>
    </lineage>
</organism>
<evidence type="ECO:0000313" key="7">
    <source>
        <dbReference type="Proteomes" id="UP000324924"/>
    </source>
</evidence>
<dbReference type="GO" id="GO:0006412">
    <property type="term" value="P:translation"/>
    <property type="evidence" value="ECO:0007669"/>
    <property type="project" value="InterPro"/>
</dbReference>
<dbReference type="RefSeq" id="WP_148972032.1">
    <property type="nucleotide sequence ID" value="NZ_CP043314.1"/>
</dbReference>
<dbReference type="AlphaFoldDB" id="A0A5C0UGH1"/>
<dbReference type="InterPro" id="IPR001854">
    <property type="entry name" value="Ribosomal_uL29"/>
</dbReference>
<dbReference type="Proteomes" id="UP000324924">
    <property type="component" value="Chromosome"/>
</dbReference>
<dbReference type="EMBL" id="CP043314">
    <property type="protein sequence ID" value="QEK38909.1"/>
    <property type="molecule type" value="Genomic_DNA"/>
</dbReference>
<evidence type="ECO:0000256" key="3">
    <source>
        <dbReference type="ARBA" id="ARBA00023274"/>
    </source>
</evidence>
<dbReference type="Pfam" id="PF00831">
    <property type="entry name" value="Ribosomal_L29"/>
    <property type="match status" value="1"/>
</dbReference>
<dbReference type="GO" id="GO:0003735">
    <property type="term" value="F:structural constituent of ribosome"/>
    <property type="evidence" value="ECO:0007669"/>
    <property type="project" value="InterPro"/>
</dbReference>
<keyword evidence="2 6" id="KW-0689">Ribosomal protein</keyword>
<dbReference type="GO" id="GO:1990904">
    <property type="term" value="C:ribonucleoprotein complex"/>
    <property type="evidence" value="ECO:0007669"/>
    <property type="project" value="UniProtKB-KW"/>
</dbReference>
<keyword evidence="3" id="KW-0687">Ribonucleoprotein</keyword>
<evidence type="ECO:0000313" key="6">
    <source>
        <dbReference type="EMBL" id="QEK38909.1"/>
    </source>
</evidence>
<protein>
    <recommendedName>
        <fullName evidence="4">Large ribosomal subunit protein uL29</fullName>
    </recommendedName>
    <alternativeName>
        <fullName evidence="5">50S ribosomal protein L29</fullName>
    </alternativeName>
</protein>
<gene>
    <name evidence="6" type="primary">rpmC</name>
    <name evidence="6" type="ORF">FZC36_00450</name>
</gene>
<keyword evidence="7" id="KW-1185">Reference proteome</keyword>
<dbReference type="SUPFAM" id="SSF46561">
    <property type="entry name" value="Ribosomal protein L29 (L29p)"/>
    <property type="match status" value="1"/>
</dbReference>
<proteinExistence type="inferred from homology"/>
<comment type="similarity">
    <text evidence="1">Belongs to the universal ribosomal protein uL29 family.</text>
</comment>
<dbReference type="GO" id="GO:0005840">
    <property type="term" value="C:ribosome"/>
    <property type="evidence" value="ECO:0007669"/>
    <property type="project" value="UniProtKB-KW"/>
</dbReference>
<sequence length="50" mass="5838">MYLMSKIIELKSSRLEQKMAFLSGQQKNTSKLRALRRKIAKLLSEEVKNV</sequence>
<evidence type="ECO:0000256" key="1">
    <source>
        <dbReference type="ARBA" id="ARBA00009254"/>
    </source>
</evidence>
<evidence type="ECO:0000256" key="4">
    <source>
        <dbReference type="ARBA" id="ARBA00035204"/>
    </source>
</evidence>